<dbReference type="RefSeq" id="WP_074888728.1">
    <property type="nucleotide sequence ID" value="NZ_FOXO01000017.1"/>
</dbReference>
<dbReference type="Gene3D" id="3.40.50.1000">
    <property type="entry name" value="HAD superfamily/HAD-like"/>
    <property type="match status" value="1"/>
</dbReference>
<dbReference type="EMBL" id="FOXO01000017">
    <property type="protein sequence ID" value="SFQ06202.1"/>
    <property type="molecule type" value="Genomic_DNA"/>
</dbReference>
<name>A0A1I5VFN5_9FIRM</name>
<protein>
    <recommendedName>
        <fullName evidence="3">Haloacid dehalogenase-like hydrolase</fullName>
    </recommendedName>
</protein>
<gene>
    <name evidence="1" type="ORF">SAMN04487928_11711</name>
</gene>
<reference evidence="2" key="1">
    <citation type="submission" date="2016-10" db="EMBL/GenBank/DDBJ databases">
        <authorList>
            <person name="Varghese N."/>
            <person name="Submissions S."/>
        </authorList>
    </citation>
    <scope>NUCLEOTIDE SEQUENCE [LARGE SCALE GENOMIC DNA]</scope>
    <source>
        <strain evidence="2">P18</strain>
    </source>
</reference>
<dbReference type="GO" id="GO:0006281">
    <property type="term" value="P:DNA repair"/>
    <property type="evidence" value="ECO:0007669"/>
    <property type="project" value="TreeGrafter"/>
</dbReference>
<evidence type="ECO:0000313" key="1">
    <source>
        <dbReference type="EMBL" id="SFQ06202.1"/>
    </source>
</evidence>
<keyword evidence="2" id="KW-1185">Reference proteome</keyword>
<dbReference type="InterPro" id="IPR050155">
    <property type="entry name" value="HAD-like_hydrolase_sf"/>
</dbReference>
<dbReference type="InterPro" id="IPR036412">
    <property type="entry name" value="HAD-like_sf"/>
</dbReference>
<dbReference type="CDD" id="cd01427">
    <property type="entry name" value="HAD_like"/>
    <property type="match status" value="1"/>
</dbReference>
<sequence length="280" mass="31743">MSAFDIFWKSKDRIVCIDSDGCAVDTMNIKHIRCFGPCMVDEWDLGKWRNEILNRWNEINLFSMTRGINRFKGLALMLAEVDEKYCAIEGIDALKDWVDNAAELSNASLDKMIDKGSIFSKALKWSKSVNSLIEKLPKEEIKPFHGVREAFKMIHEFCDIAVVSSANPEAVRAEWERLGLLEYVDLICTQDMGSKSFCIGEILKKGYEPEHVLMCGDAPGDENAAAENGVLFFPILVNHENESWSELKDKAFSLFVSDSYSGAYQNELLRRFESNLGGIR</sequence>
<evidence type="ECO:0008006" key="3">
    <source>
        <dbReference type="Google" id="ProtNLM"/>
    </source>
</evidence>
<dbReference type="Pfam" id="PF13419">
    <property type="entry name" value="HAD_2"/>
    <property type="match status" value="1"/>
</dbReference>
<dbReference type="PANTHER" id="PTHR43434:SF1">
    <property type="entry name" value="PHOSPHOGLYCOLATE PHOSPHATASE"/>
    <property type="match status" value="1"/>
</dbReference>
<dbReference type="SUPFAM" id="SSF56784">
    <property type="entry name" value="HAD-like"/>
    <property type="match status" value="1"/>
</dbReference>
<dbReference type="OrthoDB" id="9796026at2"/>
<proteinExistence type="predicted"/>
<dbReference type="InterPro" id="IPR023214">
    <property type="entry name" value="HAD_sf"/>
</dbReference>
<organism evidence="1 2">
    <name type="scientific">Butyrivibrio proteoclasticus</name>
    <dbReference type="NCBI Taxonomy" id="43305"/>
    <lineage>
        <taxon>Bacteria</taxon>
        <taxon>Bacillati</taxon>
        <taxon>Bacillota</taxon>
        <taxon>Clostridia</taxon>
        <taxon>Lachnospirales</taxon>
        <taxon>Lachnospiraceae</taxon>
        <taxon>Butyrivibrio</taxon>
    </lineage>
</organism>
<dbReference type="Proteomes" id="UP000182624">
    <property type="component" value="Unassembled WGS sequence"/>
</dbReference>
<dbReference type="GO" id="GO:0008967">
    <property type="term" value="F:phosphoglycolate phosphatase activity"/>
    <property type="evidence" value="ECO:0007669"/>
    <property type="project" value="TreeGrafter"/>
</dbReference>
<dbReference type="InterPro" id="IPR041492">
    <property type="entry name" value="HAD_2"/>
</dbReference>
<accession>A0A1I5VFN5</accession>
<dbReference type="AlphaFoldDB" id="A0A1I5VFN5"/>
<dbReference type="PANTHER" id="PTHR43434">
    <property type="entry name" value="PHOSPHOGLYCOLATE PHOSPHATASE"/>
    <property type="match status" value="1"/>
</dbReference>
<evidence type="ECO:0000313" key="2">
    <source>
        <dbReference type="Proteomes" id="UP000182624"/>
    </source>
</evidence>